<proteinExistence type="predicted"/>
<sequence>MCFLYFLGPVLGILMSHRSSGPLQTLPRHLKHRLHLCQLTSMVFGRFDVASSTNSSAGLNIYSAFHSRRHGASRAAIKYRFSHSERGKQLQSAFSQPIPTSAYCRRHHRLDCKRTCCALAKLQQEQQQALELKKKMANNYFMSNSVRMTNHSKQDTHNHARVTGLVDAIPAFLKCSAMSYRDIAKAMVDKGEIKDMKDMKVLGGWYRLLLEMMTQAVIESYLCDEDTGFDTILDVFSYGDDPEDTEATLKNFTTEEDIVNPSTTPSSPSSCHSPSTPGVEGLHFPNISTSMPSIQNHYRQHPTPPLHDVTTQDRQDDILFAKTPEYMTFKIAKDERLHEVKKKKKKKKKFVCAD</sequence>
<keyword evidence="3" id="KW-1185">Reference proteome</keyword>
<name>A0A1Y2GB47_9FUNG</name>
<feature type="compositionally biased region" description="Low complexity" evidence="1">
    <location>
        <begin position="261"/>
        <end position="277"/>
    </location>
</feature>
<reference evidence="2 3" key="1">
    <citation type="submission" date="2016-07" db="EMBL/GenBank/DDBJ databases">
        <title>Pervasive Adenine N6-methylation of Active Genes in Fungi.</title>
        <authorList>
            <consortium name="DOE Joint Genome Institute"/>
            <person name="Mondo S.J."/>
            <person name="Dannebaum R.O."/>
            <person name="Kuo R.C."/>
            <person name="Labutti K."/>
            <person name="Haridas S."/>
            <person name="Kuo A."/>
            <person name="Salamov A."/>
            <person name="Ahrendt S.R."/>
            <person name="Lipzen A."/>
            <person name="Sullivan W."/>
            <person name="Andreopoulos W.B."/>
            <person name="Clum A."/>
            <person name="Lindquist E."/>
            <person name="Daum C."/>
            <person name="Ramamoorthy G.K."/>
            <person name="Gryganskyi A."/>
            <person name="Culley D."/>
            <person name="Magnuson J.K."/>
            <person name="James T.Y."/>
            <person name="O'Malley M.A."/>
            <person name="Stajich J.E."/>
            <person name="Spatafora J.W."/>
            <person name="Visel A."/>
            <person name="Grigoriev I.V."/>
        </authorList>
    </citation>
    <scope>NUCLEOTIDE SEQUENCE [LARGE SCALE GENOMIC DNA]</scope>
    <source>
        <strain evidence="2 3">NRRL 3116</strain>
    </source>
</reference>
<protein>
    <submittedName>
        <fullName evidence="2">Uncharacterized protein</fullName>
    </submittedName>
</protein>
<dbReference type="EMBL" id="MCFF01000067">
    <property type="protein sequence ID" value="ORY99610.1"/>
    <property type="molecule type" value="Genomic_DNA"/>
</dbReference>
<comment type="caution">
    <text evidence="2">The sequence shown here is derived from an EMBL/GenBank/DDBJ whole genome shotgun (WGS) entry which is preliminary data.</text>
</comment>
<dbReference type="STRING" id="64571.A0A1Y2GB47"/>
<evidence type="ECO:0000256" key="1">
    <source>
        <dbReference type="SAM" id="MobiDB-lite"/>
    </source>
</evidence>
<organism evidence="2 3">
    <name type="scientific">Lobosporangium transversale</name>
    <dbReference type="NCBI Taxonomy" id="64571"/>
    <lineage>
        <taxon>Eukaryota</taxon>
        <taxon>Fungi</taxon>
        <taxon>Fungi incertae sedis</taxon>
        <taxon>Mucoromycota</taxon>
        <taxon>Mortierellomycotina</taxon>
        <taxon>Mortierellomycetes</taxon>
        <taxon>Mortierellales</taxon>
        <taxon>Mortierellaceae</taxon>
        <taxon>Lobosporangium</taxon>
    </lineage>
</organism>
<dbReference type="GeneID" id="33561830"/>
<dbReference type="OrthoDB" id="2275774at2759"/>
<dbReference type="RefSeq" id="XP_021875905.1">
    <property type="nucleotide sequence ID" value="XM_022019986.1"/>
</dbReference>
<dbReference type="InParanoid" id="A0A1Y2GB47"/>
<dbReference type="AlphaFoldDB" id="A0A1Y2GB47"/>
<evidence type="ECO:0000313" key="2">
    <source>
        <dbReference type="EMBL" id="ORY99610.1"/>
    </source>
</evidence>
<evidence type="ECO:0000313" key="3">
    <source>
        <dbReference type="Proteomes" id="UP000193648"/>
    </source>
</evidence>
<feature type="region of interest" description="Disordered" evidence="1">
    <location>
        <begin position="257"/>
        <end position="278"/>
    </location>
</feature>
<accession>A0A1Y2GB47</accession>
<gene>
    <name evidence="2" type="ORF">BCR41DRAFT_216413</name>
</gene>
<dbReference type="Proteomes" id="UP000193648">
    <property type="component" value="Unassembled WGS sequence"/>
</dbReference>